<dbReference type="SUPFAM" id="SSF51905">
    <property type="entry name" value="FAD/NAD(P)-binding domain"/>
    <property type="match status" value="1"/>
</dbReference>
<dbReference type="Proteomes" id="UP000031307">
    <property type="component" value="Unassembled WGS sequence"/>
</dbReference>
<evidence type="ECO:0000313" key="2">
    <source>
        <dbReference type="Proteomes" id="UP000031307"/>
    </source>
</evidence>
<dbReference type="InterPro" id="IPR036188">
    <property type="entry name" value="FAD/NAD-bd_sf"/>
</dbReference>
<dbReference type="PATRIC" id="fig|83552.4.peg.1032"/>
<evidence type="ECO:0008006" key="3">
    <source>
        <dbReference type="Google" id="ProtNLM"/>
    </source>
</evidence>
<proteinExistence type="predicted"/>
<protein>
    <recommendedName>
        <fullName evidence="3">FAD/NAD(P)-binding domain-containing protein</fullName>
    </recommendedName>
</protein>
<accession>A0A0C1C2G3</accession>
<dbReference type="EMBL" id="JSAM01000062">
    <property type="protein sequence ID" value="KIA77786.1"/>
    <property type="molecule type" value="Genomic_DNA"/>
</dbReference>
<dbReference type="InterPro" id="IPR050407">
    <property type="entry name" value="Geranylgeranyl_reductase"/>
</dbReference>
<sequence>MEILFTGTSSSRSSFMVLALSMDFDNGCTMKKIIIVGGGVAGLSALNRLIDLGISATLIEAGSYPSHKICGEFFSPECLPILNKWNLAPAKKIECVSFVTDRHTLSFSLPIHARSQSRFDFDQSLVRRAEEKGAKILTKTKVKDIGRSSIVLDSGEELSYSDLLISSGRFFGASSIPCYIGIKGHMKGIEIKNGLEMYPFSGGYAGLSSIDDDYSNFTCLMSMNMHRKEDLLQKLFEMAPHLQRRLQNGHLAFDNWMTCQIPAFGIKKTPQWANTYFIGDAAGTIPPASGLGLSIAITSGYMAADYAARGDSLGFQNAWYTKYKEVFTYGHLLHRLLTTPLAFRFVASIARLFPSLPLILFEKTRFLSKED</sequence>
<dbReference type="PRINTS" id="PR00420">
    <property type="entry name" value="RNGMNOXGNASE"/>
</dbReference>
<dbReference type="Gene3D" id="3.50.50.60">
    <property type="entry name" value="FAD/NAD(P)-binding domain"/>
    <property type="match status" value="2"/>
</dbReference>
<organism evidence="1 2">
    <name type="scientific">Parachlamydia acanthamoebae</name>
    <dbReference type="NCBI Taxonomy" id="83552"/>
    <lineage>
        <taxon>Bacteria</taxon>
        <taxon>Pseudomonadati</taxon>
        <taxon>Chlamydiota</taxon>
        <taxon>Chlamydiia</taxon>
        <taxon>Parachlamydiales</taxon>
        <taxon>Parachlamydiaceae</taxon>
        <taxon>Parachlamydia</taxon>
    </lineage>
</organism>
<dbReference type="PANTHER" id="PTHR42685:SF22">
    <property type="entry name" value="CONDITIONED MEDIUM FACTOR RECEPTOR 1"/>
    <property type="match status" value="1"/>
</dbReference>
<dbReference type="PANTHER" id="PTHR42685">
    <property type="entry name" value="GERANYLGERANYL DIPHOSPHATE REDUCTASE"/>
    <property type="match status" value="1"/>
</dbReference>
<name>A0A0C1C2G3_9BACT</name>
<comment type="caution">
    <text evidence="1">The sequence shown here is derived from an EMBL/GenBank/DDBJ whole genome shotgun (WGS) entry which is preliminary data.</text>
</comment>
<dbReference type="AlphaFoldDB" id="A0A0C1C2G3"/>
<reference evidence="1 2" key="1">
    <citation type="journal article" date="2014" name="Mol. Biol. Evol.">
        <title>Massive expansion of Ubiquitination-related gene families within the Chlamydiae.</title>
        <authorList>
            <person name="Domman D."/>
            <person name="Collingro A."/>
            <person name="Lagkouvardos I."/>
            <person name="Gehre L."/>
            <person name="Weinmaier T."/>
            <person name="Rattei T."/>
            <person name="Subtil A."/>
            <person name="Horn M."/>
        </authorList>
    </citation>
    <scope>NUCLEOTIDE SEQUENCE [LARGE SCALE GENOMIC DNA]</scope>
    <source>
        <strain evidence="1 2">OEW1</strain>
    </source>
</reference>
<evidence type="ECO:0000313" key="1">
    <source>
        <dbReference type="EMBL" id="KIA77786.1"/>
    </source>
</evidence>
<gene>
    <name evidence="1" type="ORF">DB43_FS00270</name>
</gene>